<dbReference type="Proteomes" id="UP000711047">
    <property type="component" value="Unassembled WGS sequence"/>
</dbReference>
<dbReference type="EMBL" id="JABMKX010000024">
    <property type="protein sequence ID" value="NQX49366.1"/>
    <property type="molecule type" value="Genomic_DNA"/>
</dbReference>
<proteinExistence type="predicted"/>
<reference evidence="1 2" key="1">
    <citation type="submission" date="2020-05" db="EMBL/GenBank/DDBJ databases">
        <title>Paenibacillus glebae, sp. nov., Paenibacillus humi sp. nov., Paenibacillus pedi sp. nov., Paenibacillus terrestris sp. nov. and Paenibacillus terricola sp. nov., isolated from a forest top soil sample.</title>
        <authorList>
            <person name="Qi S."/>
            <person name="Carlier A."/>
            <person name="Cnockaert M."/>
            <person name="Vandamme P."/>
        </authorList>
    </citation>
    <scope>NUCLEOTIDE SEQUENCE [LARGE SCALE GENOMIC DNA]</scope>
    <source>
        <strain evidence="1 2">LMG 29502</strain>
    </source>
</reference>
<name>A0ABX2DZQ1_9BACL</name>
<organism evidence="1 2">
    <name type="scientific">Paenibacillus tritici</name>
    <dbReference type="NCBI Taxonomy" id="1873425"/>
    <lineage>
        <taxon>Bacteria</taxon>
        <taxon>Bacillati</taxon>
        <taxon>Bacillota</taxon>
        <taxon>Bacilli</taxon>
        <taxon>Bacillales</taxon>
        <taxon>Paenibacillaceae</taxon>
        <taxon>Paenibacillus</taxon>
    </lineage>
</organism>
<comment type="caution">
    <text evidence="1">The sequence shown here is derived from an EMBL/GenBank/DDBJ whole genome shotgun (WGS) entry which is preliminary data.</text>
</comment>
<gene>
    <name evidence="1" type="ORF">HQN87_29030</name>
</gene>
<accession>A0ABX2DZQ1</accession>
<dbReference type="RefSeq" id="WP_173140379.1">
    <property type="nucleotide sequence ID" value="NZ_JABMKX010000024.1"/>
</dbReference>
<keyword evidence="2" id="KW-1185">Reference proteome</keyword>
<protein>
    <submittedName>
        <fullName evidence="1">Uncharacterized protein</fullName>
    </submittedName>
</protein>
<sequence>MCESVRLQLCGWALSVLGPEIARISDGEEQKCTLIGWKCAAGGKEEQKYTLMGRKCAAG</sequence>
<evidence type="ECO:0000313" key="2">
    <source>
        <dbReference type="Proteomes" id="UP000711047"/>
    </source>
</evidence>
<evidence type="ECO:0000313" key="1">
    <source>
        <dbReference type="EMBL" id="NQX49366.1"/>
    </source>
</evidence>